<evidence type="ECO:0000313" key="2">
    <source>
        <dbReference type="Proteomes" id="UP000018745"/>
    </source>
</evidence>
<name>A0ABN4BRL5_9MOLU</name>
<keyword evidence="2" id="KW-1185">Reference proteome</keyword>
<proteinExistence type="predicted"/>
<dbReference type="RefSeq" id="WP_024071574.1">
    <property type="nucleotide sequence ID" value="NC_023062.1"/>
</dbReference>
<evidence type="ECO:0000313" key="1">
    <source>
        <dbReference type="EMBL" id="AHC40548.1"/>
    </source>
</evidence>
<dbReference type="EMBL" id="CP006935">
    <property type="protein sequence ID" value="AHC40548.1"/>
    <property type="molecule type" value="Genomic_DNA"/>
</dbReference>
<protein>
    <submittedName>
        <fullName evidence="1">Uncharacterized protein</fullName>
    </submittedName>
</protein>
<reference evidence="1 2" key="1">
    <citation type="journal article" date="2014" name="Genome Announc.">
        <title>Complete Genome Sequence of Mycoplasma ovis Strain Michigan, a Hemoplasma of Sheep with Two Distinct 16S rRNA Genes.</title>
        <authorList>
            <person name="Deshuillers P.L."/>
            <person name="Santos A.P."/>
            <person name="do Nascimento N.C."/>
            <person name="Hampel J.A."/>
            <person name="Bergin I.L."/>
            <person name="Dyson M.C."/>
            <person name="Messick J.B."/>
        </authorList>
    </citation>
    <scope>NUCLEOTIDE SEQUENCE [LARGE SCALE GENOMIC DNA]</scope>
    <source>
        <strain evidence="1 2">Michigan</strain>
    </source>
</reference>
<dbReference type="Proteomes" id="UP000018745">
    <property type="component" value="Chromosome"/>
</dbReference>
<sequence length="199" mass="22348">MILRPASLAIVVVFSSAVPWIFMKNQGELNSSNNPSLVVKTEKEVKKIDVDREKIDDSKGNCEVIQKQGILDNGLWEDGLDDYTYLTVSCQDTNKDPESTLPNKWIGMFPETLIKQRKQLTIGKKLEIKLESKSWNSGKVGENTGQVTITGNRFRSTLIGDWEEDIEGVGVKKINITSPSMPKDKIYLLPLDCQISVLF</sequence>
<accession>A0ABN4BRL5</accession>
<gene>
    <name evidence="1" type="ORF">OVS_04085</name>
</gene>
<organism evidence="1 2">
    <name type="scientific">Mycoplasma ovis str. Michigan</name>
    <dbReference type="NCBI Taxonomy" id="1415773"/>
    <lineage>
        <taxon>Bacteria</taxon>
        <taxon>Bacillati</taxon>
        <taxon>Mycoplasmatota</taxon>
        <taxon>Mollicutes</taxon>
        <taxon>Mycoplasmataceae</taxon>
        <taxon>Mycoplasma</taxon>
    </lineage>
</organism>